<comment type="catalytic activity">
    <reaction evidence="9">
        <text>adenosine + phosphate = alpha-D-ribose 1-phosphate + adenine</text>
        <dbReference type="Rhea" id="RHEA:27642"/>
        <dbReference type="ChEBI" id="CHEBI:16335"/>
        <dbReference type="ChEBI" id="CHEBI:16708"/>
        <dbReference type="ChEBI" id="CHEBI:43474"/>
        <dbReference type="ChEBI" id="CHEBI:57720"/>
        <dbReference type="EC" id="2.4.2.1"/>
    </reaction>
    <physiologicalReaction direction="left-to-right" evidence="9">
        <dbReference type="Rhea" id="RHEA:27643"/>
    </physiologicalReaction>
</comment>
<organism evidence="11 12">
    <name type="scientific">Aphanocapsa feldmannii 277cI</name>
    <dbReference type="NCBI Taxonomy" id="2507554"/>
    <lineage>
        <taxon>Bacteria</taxon>
        <taxon>Bacillati</taxon>
        <taxon>Cyanobacteriota</taxon>
        <taxon>Cyanophyceae</taxon>
        <taxon>Oscillatoriophycideae</taxon>
        <taxon>Chroococcales</taxon>
        <taxon>Microcystaceae</taxon>
        <taxon>Aphanocapsa</taxon>
    </lineage>
</organism>
<dbReference type="InterPro" id="IPR003730">
    <property type="entry name" value="Cu_polyphenol_OxRdtase"/>
</dbReference>
<name>A0A524RV17_9CHRO</name>
<accession>A0A524RV17</accession>
<keyword evidence="6" id="KW-0378">Hydrolase</keyword>
<dbReference type="Gene3D" id="3.60.140.10">
    <property type="entry name" value="CNF1/YfiH-like putative cysteine hydrolases"/>
    <property type="match status" value="1"/>
</dbReference>
<evidence type="ECO:0000256" key="9">
    <source>
        <dbReference type="ARBA" id="ARBA00048968"/>
    </source>
</evidence>
<evidence type="ECO:0000256" key="8">
    <source>
        <dbReference type="ARBA" id="ARBA00047989"/>
    </source>
</evidence>
<comment type="caution">
    <text evidence="11">The sequence shown here is derived from an EMBL/GenBank/DDBJ whole genome shotgun (WGS) entry which is preliminary data.</text>
</comment>
<proteinExistence type="inferred from homology"/>
<sequence length="363" mass="38545">MDSATMPGWHWQRGEEHEYLRCDALGHVRHGFFSRNNGGRQPRQLVHVLLDGGSPSGAGRSDVPTVHRSRQIHSSRILSASLATQPWPEVDGLIADGVDQSLWASSADCAPVLLADQRSGRVASCHAGWRGIAAGILSAVVNGLIEQGSASDDLLVALGPAIAGIHYQVERDVAERVAASLGRHGWQALSQEGALGPDSRPGHLRLDIRLAARLQLCRSGVKPDRIHTCPLCTFSDPDHFPAQGRAVEWHLQPLKPPQAPRSQAGRAAELPGSVPMGRHCQGGAGTVCCQVVEIGPDPLQHVLAASQAVVDAGEPELSVLGEGAHHQKHHPATGVGIKDVSPLCHHLHQVLRQQAPIGIGAKV</sequence>
<dbReference type="PANTHER" id="PTHR30616:SF2">
    <property type="entry name" value="PURINE NUCLEOSIDE PHOSPHORYLASE LACC1"/>
    <property type="match status" value="1"/>
</dbReference>
<evidence type="ECO:0000313" key="12">
    <source>
        <dbReference type="Proteomes" id="UP000315454"/>
    </source>
</evidence>
<dbReference type="InterPro" id="IPR038371">
    <property type="entry name" value="Cu_polyphenol_OxRdtase_sf"/>
</dbReference>
<keyword evidence="4" id="KW-0808">Transferase</keyword>
<dbReference type="Pfam" id="PF02578">
    <property type="entry name" value="Cu-oxidase_4"/>
    <property type="match status" value="1"/>
</dbReference>
<evidence type="ECO:0000256" key="6">
    <source>
        <dbReference type="ARBA" id="ARBA00022801"/>
    </source>
</evidence>
<dbReference type="SUPFAM" id="SSF64438">
    <property type="entry name" value="CNF1/YfiH-like putative cysteine hydrolases"/>
    <property type="match status" value="1"/>
</dbReference>
<evidence type="ECO:0000256" key="4">
    <source>
        <dbReference type="ARBA" id="ARBA00022679"/>
    </source>
</evidence>
<comment type="catalytic activity">
    <reaction evidence="1">
        <text>inosine + phosphate = alpha-D-ribose 1-phosphate + hypoxanthine</text>
        <dbReference type="Rhea" id="RHEA:27646"/>
        <dbReference type="ChEBI" id="CHEBI:17368"/>
        <dbReference type="ChEBI" id="CHEBI:17596"/>
        <dbReference type="ChEBI" id="CHEBI:43474"/>
        <dbReference type="ChEBI" id="CHEBI:57720"/>
        <dbReference type="EC" id="2.4.2.1"/>
    </reaction>
    <physiologicalReaction direction="left-to-right" evidence="1">
        <dbReference type="Rhea" id="RHEA:27647"/>
    </physiologicalReaction>
</comment>
<comment type="catalytic activity">
    <reaction evidence="8">
        <text>adenosine + H2O + H(+) = inosine + NH4(+)</text>
        <dbReference type="Rhea" id="RHEA:24408"/>
        <dbReference type="ChEBI" id="CHEBI:15377"/>
        <dbReference type="ChEBI" id="CHEBI:15378"/>
        <dbReference type="ChEBI" id="CHEBI:16335"/>
        <dbReference type="ChEBI" id="CHEBI:17596"/>
        <dbReference type="ChEBI" id="CHEBI:28938"/>
        <dbReference type="EC" id="3.5.4.4"/>
    </reaction>
    <physiologicalReaction direction="left-to-right" evidence="8">
        <dbReference type="Rhea" id="RHEA:24409"/>
    </physiologicalReaction>
</comment>
<evidence type="ECO:0000256" key="5">
    <source>
        <dbReference type="ARBA" id="ARBA00022723"/>
    </source>
</evidence>
<keyword evidence="7" id="KW-0862">Zinc</keyword>
<comment type="catalytic activity">
    <reaction evidence="10">
        <text>S-methyl-5'-thioadenosine + phosphate = 5-(methylsulfanyl)-alpha-D-ribose 1-phosphate + adenine</text>
        <dbReference type="Rhea" id="RHEA:11852"/>
        <dbReference type="ChEBI" id="CHEBI:16708"/>
        <dbReference type="ChEBI" id="CHEBI:17509"/>
        <dbReference type="ChEBI" id="CHEBI:43474"/>
        <dbReference type="ChEBI" id="CHEBI:58533"/>
        <dbReference type="EC" id="2.4.2.28"/>
    </reaction>
    <physiologicalReaction direction="left-to-right" evidence="10">
        <dbReference type="Rhea" id="RHEA:11853"/>
    </physiologicalReaction>
</comment>
<dbReference type="InterPro" id="IPR011324">
    <property type="entry name" value="Cytotoxic_necrot_fac-like_cat"/>
</dbReference>
<dbReference type="CDD" id="cd16833">
    <property type="entry name" value="YfiH"/>
    <property type="match status" value="1"/>
</dbReference>
<dbReference type="GO" id="GO:0005507">
    <property type="term" value="F:copper ion binding"/>
    <property type="evidence" value="ECO:0007669"/>
    <property type="project" value="TreeGrafter"/>
</dbReference>
<evidence type="ECO:0000256" key="1">
    <source>
        <dbReference type="ARBA" id="ARBA00000553"/>
    </source>
</evidence>
<evidence type="ECO:0000256" key="7">
    <source>
        <dbReference type="ARBA" id="ARBA00022833"/>
    </source>
</evidence>
<keyword evidence="5" id="KW-0479">Metal-binding</keyword>
<evidence type="ECO:0000256" key="3">
    <source>
        <dbReference type="ARBA" id="ARBA00007353"/>
    </source>
</evidence>
<evidence type="ECO:0000256" key="10">
    <source>
        <dbReference type="ARBA" id="ARBA00049893"/>
    </source>
</evidence>
<dbReference type="GO" id="GO:0016787">
    <property type="term" value="F:hydrolase activity"/>
    <property type="evidence" value="ECO:0007669"/>
    <property type="project" value="UniProtKB-KW"/>
</dbReference>
<dbReference type="EMBL" id="SRMN01000019">
    <property type="protein sequence ID" value="TGH26855.1"/>
    <property type="molecule type" value="Genomic_DNA"/>
</dbReference>
<evidence type="ECO:0000313" key="11">
    <source>
        <dbReference type="EMBL" id="TGH26855.1"/>
    </source>
</evidence>
<protein>
    <submittedName>
        <fullName evidence="11">Laccase domain-containing protein</fullName>
    </submittedName>
</protein>
<dbReference type="GO" id="GO:0017061">
    <property type="term" value="F:S-methyl-5-thioadenosine phosphorylase activity"/>
    <property type="evidence" value="ECO:0007669"/>
    <property type="project" value="UniProtKB-EC"/>
</dbReference>
<gene>
    <name evidence="11" type="ORF">ERJ68_01835</name>
</gene>
<dbReference type="Proteomes" id="UP000315454">
    <property type="component" value="Unassembled WGS sequence"/>
</dbReference>
<dbReference type="AlphaFoldDB" id="A0A524RV17"/>
<dbReference type="PANTHER" id="PTHR30616">
    <property type="entry name" value="UNCHARACTERIZED PROTEIN YFIH"/>
    <property type="match status" value="1"/>
</dbReference>
<evidence type="ECO:0000256" key="2">
    <source>
        <dbReference type="ARBA" id="ARBA00003215"/>
    </source>
</evidence>
<reference evidence="11 12" key="1">
    <citation type="journal article" date="2019" name="mSystems">
        <title>Life at home and on the roam: Genomic adaptions reflect the dual lifestyle of an intracellular, facultative symbiont.</title>
        <authorList>
            <person name="Burgsdorf I."/>
        </authorList>
    </citation>
    <scope>NUCLEOTIDE SEQUENCE [LARGE SCALE GENOMIC DNA]</scope>
    <source>
        <strain evidence="11">277cI</strain>
    </source>
</reference>
<comment type="similarity">
    <text evidence="3">Belongs to the purine nucleoside phosphorylase YfiH/LACC1 family.</text>
</comment>
<comment type="function">
    <text evidence="2">Purine nucleoside enzyme that catalyzes the phosphorolysis of adenosine and inosine nucleosides, yielding D-ribose 1-phosphate and the respective free bases, adenine and hypoxanthine. Also catalyzes the phosphorolysis of S-methyl-5'-thioadenosine into adenine and S-methyl-5-thio-alpha-D-ribose 1-phosphate. Also has adenosine deaminase activity.</text>
</comment>